<dbReference type="InParanoid" id="E2C1N5"/>
<dbReference type="OrthoDB" id="8054813at2759"/>
<evidence type="ECO:0000313" key="2">
    <source>
        <dbReference type="Proteomes" id="UP000008237"/>
    </source>
</evidence>
<gene>
    <name evidence="1" type="ORF">EAI_08187</name>
</gene>
<accession>E2C1N5</accession>
<dbReference type="Proteomes" id="UP000008237">
    <property type="component" value="Unassembled WGS sequence"/>
</dbReference>
<keyword evidence="2" id="KW-1185">Reference proteome</keyword>
<protein>
    <submittedName>
        <fullName evidence="1">Uncharacterized protein</fullName>
    </submittedName>
</protein>
<dbReference type="AlphaFoldDB" id="E2C1N5"/>
<name>E2C1N5_HARSA</name>
<organism evidence="2">
    <name type="scientific">Harpegnathos saltator</name>
    <name type="common">Jerdon's jumping ant</name>
    <dbReference type="NCBI Taxonomy" id="610380"/>
    <lineage>
        <taxon>Eukaryota</taxon>
        <taxon>Metazoa</taxon>
        <taxon>Ecdysozoa</taxon>
        <taxon>Arthropoda</taxon>
        <taxon>Hexapoda</taxon>
        <taxon>Insecta</taxon>
        <taxon>Pterygota</taxon>
        <taxon>Neoptera</taxon>
        <taxon>Endopterygota</taxon>
        <taxon>Hymenoptera</taxon>
        <taxon>Apocrita</taxon>
        <taxon>Aculeata</taxon>
        <taxon>Formicoidea</taxon>
        <taxon>Formicidae</taxon>
        <taxon>Ponerinae</taxon>
        <taxon>Ponerini</taxon>
        <taxon>Harpegnathos</taxon>
    </lineage>
</organism>
<proteinExistence type="predicted"/>
<sequence>MNAYREIEIVSSTAKLVDASKYNLRCNRNISEKMTKKDFIYDIRTPMQVMRKLEMQKQPIILPIQLRRKQSIDSRIPQYTVLSEKVEHDGSGDAAVVSIEIIYK</sequence>
<reference evidence="1 2" key="1">
    <citation type="journal article" date="2010" name="Science">
        <title>Genomic comparison of the ants Camponotus floridanus and Harpegnathos saltator.</title>
        <authorList>
            <person name="Bonasio R."/>
            <person name="Zhang G."/>
            <person name="Ye C."/>
            <person name="Mutti N.S."/>
            <person name="Fang X."/>
            <person name="Qin N."/>
            <person name="Donahue G."/>
            <person name="Yang P."/>
            <person name="Li Q."/>
            <person name="Li C."/>
            <person name="Zhang P."/>
            <person name="Huang Z."/>
            <person name="Berger S.L."/>
            <person name="Reinberg D."/>
            <person name="Wang J."/>
            <person name="Liebig J."/>
        </authorList>
    </citation>
    <scope>NUCLEOTIDE SEQUENCE [LARGE SCALE GENOMIC DNA]</scope>
    <source>
        <strain evidence="1 2">R22 G/1</strain>
    </source>
</reference>
<dbReference type="EMBL" id="GL451937">
    <property type="protein sequence ID" value="EFN78211.1"/>
    <property type="molecule type" value="Genomic_DNA"/>
</dbReference>
<evidence type="ECO:0000313" key="1">
    <source>
        <dbReference type="EMBL" id="EFN78211.1"/>
    </source>
</evidence>